<dbReference type="GO" id="GO:0005737">
    <property type="term" value="C:cytoplasm"/>
    <property type="evidence" value="ECO:0007669"/>
    <property type="project" value="UniProtKB-SubCell"/>
</dbReference>
<keyword evidence="4" id="KW-0963">Cytoplasm</keyword>
<dbReference type="PIRSF" id="PIRSF006230">
    <property type="entry name" value="MG442"/>
    <property type="match status" value="1"/>
</dbReference>
<evidence type="ECO:0000256" key="2">
    <source>
        <dbReference type="ARBA" id="ARBA00022741"/>
    </source>
</evidence>
<name>A0AAC9RMU0_9CLOT</name>
<accession>A0AAC9RMU0</accession>
<evidence type="ECO:0000313" key="8">
    <source>
        <dbReference type="EMBL" id="ARE87878.1"/>
    </source>
</evidence>
<dbReference type="RefSeq" id="WP_070970592.1">
    <property type="nucleotide sequence ID" value="NZ_CP017603.1"/>
</dbReference>
<dbReference type="GO" id="GO:0005525">
    <property type="term" value="F:GTP binding"/>
    <property type="evidence" value="ECO:0007669"/>
    <property type="project" value="UniProtKB-KW"/>
</dbReference>
<protein>
    <recommendedName>
        <fullName evidence="1 4">Ribosome biogenesis GTPase A</fullName>
    </recommendedName>
</protein>
<dbReference type="InterPro" id="IPR023179">
    <property type="entry name" value="GTP-bd_ortho_bundle_sf"/>
</dbReference>
<dbReference type="PANTHER" id="PTHR45782:SF4">
    <property type="entry name" value="MITOCHONDRIAL RIBOSOME-ASSOCIATED GTPASE 1"/>
    <property type="match status" value="1"/>
</dbReference>
<dbReference type="KEGG" id="cfm:BJL90_16640"/>
<organism evidence="8 10">
    <name type="scientific">Clostridium formicaceticum</name>
    <dbReference type="NCBI Taxonomy" id="1497"/>
    <lineage>
        <taxon>Bacteria</taxon>
        <taxon>Bacillati</taxon>
        <taxon>Bacillota</taxon>
        <taxon>Clostridia</taxon>
        <taxon>Eubacteriales</taxon>
        <taxon>Clostridiaceae</taxon>
        <taxon>Clostridium</taxon>
    </lineage>
</organism>
<dbReference type="InterPro" id="IPR027417">
    <property type="entry name" value="P-loop_NTPase"/>
</dbReference>
<reference evidence="8 10" key="2">
    <citation type="submission" date="2017-03" db="EMBL/GenBank/DDBJ databases">
        <title>Complete sequence of Clostridium formicaceticum DSM 92.</title>
        <authorList>
            <person name="Poehlein A."/>
            <person name="Karl M."/>
            <person name="Bengelsdorf F.R."/>
            <person name="Duerre P."/>
            <person name="Daniel R."/>
        </authorList>
    </citation>
    <scope>NUCLEOTIDE SEQUENCE [LARGE SCALE GENOMIC DNA]</scope>
    <source>
        <strain evidence="8 10">DSM 92</strain>
    </source>
</reference>
<keyword evidence="3 4" id="KW-0342">GTP-binding</keyword>
<sequence length="281" mass="31761">MNINWYPGHMKKTRELLKEQLKLVDVVFELLDARIPLSSKNPMIDEIIGNKPKVVVLNKSDLANDNITRQWIDFYKAQGLKAIPMNTIEGKGLREVTIEAENAVKEKMEALKQKGRRSRAIRIMIVGIPNVGKSSIINRLAGKKSAKTGDRPGVTKGKQWIRLRGNMELLDTPGILWPKFEDEEVALNLAFTGAIKDEIMDTETLALKLIESLWRKEKEKVVERYKVEEELELPIEVMDRIAKNRGCIIGGGGINYTRTANMVLDEFRAGKIGKISLETPV</sequence>
<evidence type="ECO:0000256" key="3">
    <source>
        <dbReference type="ARBA" id="ARBA00023134"/>
    </source>
</evidence>
<keyword evidence="9" id="KW-1185">Reference proteome</keyword>
<dbReference type="FunFam" id="3.40.50.300:FF:000590">
    <property type="entry name" value="Ribosome biogenesis GTPase A"/>
    <property type="match status" value="1"/>
</dbReference>
<dbReference type="SUPFAM" id="SSF52540">
    <property type="entry name" value="P-loop containing nucleoside triphosphate hydrolases"/>
    <property type="match status" value="1"/>
</dbReference>
<keyword evidence="2 4" id="KW-0547">Nucleotide-binding</keyword>
<dbReference type="Gene3D" id="1.10.1580.10">
    <property type="match status" value="1"/>
</dbReference>
<comment type="subcellular location">
    <subcellularLocation>
        <location evidence="4">Cytoplasm</location>
    </subcellularLocation>
</comment>
<dbReference type="Proteomes" id="UP000192478">
    <property type="component" value="Chromosome"/>
</dbReference>
<comment type="similarity">
    <text evidence="4">Belongs to the TRAFAC class YlqF/YawG GTPase family. MTG1 subfamily.</text>
</comment>
<dbReference type="EMBL" id="CP020559">
    <property type="protein sequence ID" value="ARE87878.1"/>
    <property type="molecule type" value="Genomic_DNA"/>
</dbReference>
<proteinExistence type="inferred from homology"/>
<dbReference type="GO" id="GO:0006412">
    <property type="term" value="P:translation"/>
    <property type="evidence" value="ECO:0007669"/>
    <property type="project" value="TreeGrafter"/>
</dbReference>
<gene>
    <name evidence="8" type="primary">rbgA</name>
    <name evidence="7" type="ORF">BJL90_16640</name>
    <name evidence="8" type="ORF">CLFO_22780</name>
</gene>
<dbReference type="GO" id="GO:0003924">
    <property type="term" value="F:GTPase activity"/>
    <property type="evidence" value="ECO:0007669"/>
    <property type="project" value="TreeGrafter"/>
</dbReference>
<evidence type="ECO:0000256" key="5">
    <source>
        <dbReference type="PIRSR" id="PIRSR006230-1"/>
    </source>
</evidence>
<dbReference type="EMBL" id="CP017603">
    <property type="protein sequence ID" value="AOY77334.1"/>
    <property type="molecule type" value="Genomic_DNA"/>
</dbReference>
<dbReference type="PANTHER" id="PTHR45782">
    <property type="entry name" value="MITOCHONDRIAL RIBOSOME-ASSOCIATED GTPASE 1"/>
    <property type="match status" value="1"/>
</dbReference>
<dbReference type="Proteomes" id="UP000177894">
    <property type="component" value="Chromosome"/>
</dbReference>
<evidence type="ECO:0000313" key="9">
    <source>
        <dbReference type="Proteomes" id="UP000177894"/>
    </source>
</evidence>
<feature type="binding site" evidence="5">
    <location>
        <begin position="130"/>
        <end position="135"/>
    </location>
    <ligand>
        <name>GTP</name>
        <dbReference type="ChEBI" id="CHEBI:37565"/>
    </ligand>
</feature>
<dbReference type="PRINTS" id="PR00326">
    <property type="entry name" value="GTP1OBG"/>
</dbReference>
<dbReference type="AlphaFoldDB" id="A0AAC9RMU0"/>
<feature type="binding site" evidence="5">
    <location>
        <begin position="58"/>
        <end position="61"/>
    </location>
    <ligand>
        <name>GTP</name>
        <dbReference type="ChEBI" id="CHEBI:37565"/>
    </ligand>
</feature>
<feature type="binding site" evidence="5">
    <location>
        <position position="174"/>
    </location>
    <ligand>
        <name>GTP</name>
        <dbReference type="ChEBI" id="CHEBI:37565"/>
    </ligand>
</feature>
<evidence type="ECO:0000313" key="7">
    <source>
        <dbReference type="EMBL" id="AOY77334.1"/>
    </source>
</evidence>
<evidence type="ECO:0000259" key="6">
    <source>
        <dbReference type="PROSITE" id="PS51721"/>
    </source>
</evidence>
<evidence type="ECO:0000256" key="1">
    <source>
        <dbReference type="ARBA" id="ARBA00014898"/>
    </source>
</evidence>
<dbReference type="InterPro" id="IPR019991">
    <property type="entry name" value="GTP-bd_ribosome_bgen"/>
</dbReference>
<feature type="domain" description="CP-type G" evidence="6">
    <location>
        <begin position="13"/>
        <end position="178"/>
    </location>
</feature>
<evidence type="ECO:0000256" key="4">
    <source>
        <dbReference type="PIRNR" id="PIRNR006230"/>
    </source>
</evidence>
<dbReference type="InterPro" id="IPR030378">
    <property type="entry name" value="G_CP_dom"/>
</dbReference>
<dbReference type="Pfam" id="PF01926">
    <property type="entry name" value="MMR_HSR1"/>
    <property type="match status" value="1"/>
</dbReference>
<reference evidence="7 9" key="1">
    <citation type="submission" date="2016-10" db="EMBL/GenBank/DDBJ databases">
        <title>Complete Genome Sequence of Acetogen Clostridium formicoaceticum ATCC 27076.</title>
        <authorList>
            <person name="Bao T."/>
            <person name="Cheng C."/>
            <person name="Zhao J."/>
            <person name="Yang S.-T."/>
            <person name="Wang J."/>
            <person name="Wang M."/>
        </authorList>
    </citation>
    <scope>NUCLEOTIDE SEQUENCE [LARGE SCALE GENOMIC DNA]</scope>
    <source>
        <strain evidence="7 9">ATCC 27076</strain>
    </source>
</reference>
<dbReference type="CDD" id="cd01856">
    <property type="entry name" value="YlqF"/>
    <property type="match status" value="1"/>
</dbReference>
<evidence type="ECO:0000313" key="10">
    <source>
        <dbReference type="Proteomes" id="UP000192478"/>
    </source>
</evidence>
<comment type="function">
    <text evidence="4">Required for a late step of 50S ribosomal subunit assembly. Has GTPase activity.</text>
</comment>
<dbReference type="InterPro" id="IPR006073">
    <property type="entry name" value="GTP-bd"/>
</dbReference>
<dbReference type="NCBIfam" id="TIGR03596">
    <property type="entry name" value="GTPase_YlqF"/>
    <property type="match status" value="1"/>
</dbReference>
<dbReference type="InterPro" id="IPR016478">
    <property type="entry name" value="GTPase_MTG1"/>
</dbReference>
<dbReference type="Gene3D" id="3.40.50.300">
    <property type="entry name" value="P-loop containing nucleotide triphosphate hydrolases"/>
    <property type="match status" value="1"/>
</dbReference>
<dbReference type="PROSITE" id="PS51721">
    <property type="entry name" value="G_CP"/>
    <property type="match status" value="1"/>
</dbReference>